<proteinExistence type="inferred from homology"/>
<comment type="subcellular location">
    <subcellularLocation>
        <location evidence="1">Cell membrane</location>
        <topology evidence="1">Multi-pass membrane protein</topology>
    </subcellularLocation>
    <subcellularLocation>
        <location evidence="6">Membrane</location>
        <topology evidence="6">Multi-pass membrane protein</topology>
    </subcellularLocation>
</comment>
<dbReference type="Proteomes" id="UP000197019">
    <property type="component" value="Chromosome"/>
</dbReference>
<keyword evidence="6" id="KW-0653">Protein transport</keyword>
<evidence type="ECO:0000256" key="5">
    <source>
        <dbReference type="ARBA" id="ARBA00023136"/>
    </source>
</evidence>
<protein>
    <submittedName>
        <fullName evidence="11">Flagellar motor protein MotA</fullName>
    </submittedName>
</protein>
<dbReference type="OrthoDB" id="175881at2"/>
<dbReference type="PANTHER" id="PTHR30625">
    <property type="entry name" value="PROTEIN TOLQ"/>
    <property type="match status" value="1"/>
</dbReference>
<feature type="transmembrane region" description="Helical" evidence="7">
    <location>
        <begin position="369"/>
        <end position="389"/>
    </location>
</feature>
<keyword evidence="11" id="KW-0282">Flagellum</keyword>
<feature type="domain" description="MotA/TolQ/ExbB proton channel" evidence="9">
    <location>
        <begin position="477"/>
        <end position="581"/>
    </location>
</feature>
<dbReference type="KEGG" id="mpsy:CEK71_01325"/>
<evidence type="ECO:0000313" key="12">
    <source>
        <dbReference type="Proteomes" id="UP000197019"/>
    </source>
</evidence>
<keyword evidence="12" id="KW-1185">Reference proteome</keyword>
<dbReference type="Pfam" id="PF10102">
    <property type="entry name" value="DUF2341"/>
    <property type="match status" value="1"/>
</dbReference>
<keyword evidence="8" id="KW-0732">Signal</keyword>
<reference evidence="11 12" key="1">
    <citation type="submission" date="2017-06" db="EMBL/GenBank/DDBJ databases">
        <title>Genome Sequencing of the methanotroph Methylovulum psychrotolerants str. HV10-M2 isolated from a high-altitude environment.</title>
        <authorList>
            <person name="Mateos-Rivera A."/>
        </authorList>
    </citation>
    <scope>NUCLEOTIDE SEQUENCE [LARGE SCALE GENOMIC DNA]</scope>
    <source>
        <strain evidence="11 12">HV10_M2</strain>
    </source>
</reference>
<dbReference type="InterPro" id="IPR013320">
    <property type="entry name" value="ConA-like_dom_sf"/>
</dbReference>
<dbReference type="GO" id="GO:0017038">
    <property type="term" value="P:protein import"/>
    <property type="evidence" value="ECO:0007669"/>
    <property type="project" value="TreeGrafter"/>
</dbReference>
<feature type="chain" id="PRO_5013074409" evidence="8">
    <location>
        <begin position="25"/>
        <end position="631"/>
    </location>
</feature>
<dbReference type="GO" id="GO:0005886">
    <property type="term" value="C:plasma membrane"/>
    <property type="evidence" value="ECO:0007669"/>
    <property type="project" value="UniProtKB-SubCell"/>
</dbReference>
<feature type="domain" description="DUF2341" evidence="10">
    <location>
        <begin position="74"/>
        <end position="159"/>
    </location>
</feature>
<dbReference type="InterPro" id="IPR018765">
    <property type="entry name" value="DUF2341"/>
</dbReference>
<evidence type="ECO:0000256" key="1">
    <source>
        <dbReference type="ARBA" id="ARBA00004651"/>
    </source>
</evidence>
<keyword evidence="5 7" id="KW-0472">Membrane</keyword>
<dbReference type="EMBL" id="CP022129">
    <property type="protein sequence ID" value="ASF44812.1"/>
    <property type="molecule type" value="Genomic_DNA"/>
</dbReference>
<evidence type="ECO:0000259" key="9">
    <source>
        <dbReference type="Pfam" id="PF01618"/>
    </source>
</evidence>
<dbReference type="RefSeq" id="WP_088617695.1">
    <property type="nucleotide sequence ID" value="NZ_CP022129.1"/>
</dbReference>
<feature type="transmembrane region" description="Helical" evidence="7">
    <location>
        <begin position="503"/>
        <end position="533"/>
    </location>
</feature>
<keyword evidence="4 7" id="KW-1133">Transmembrane helix</keyword>
<evidence type="ECO:0000256" key="8">
    <source>
        <dbReference type="SAM" id="SignalP"/>
    </source>
</evidence>
<dbReference type="AlphaFoldDB" id="A0A1Z4BUA6"/>
<keyword evidence="6" id="KW-0813">Transport</keyword>
<organism evidence="11 12">
    <name type="scientific">Methylovulum psychrotolerans</name>
    <dbReference type="NCBI Taxonomy" id="1704499"/>
    <lineage>
        <taxon>Bacteria</taxon>
        <taxon>Pseudomonadati</taxon>
        <taxon>Pseudomonadota</taxon>
        <taxon>Gammaproteobacteria</taxon>
        <taxon>Methylococcales</taxon>
        <taxon>Methylococcaceae</taxon>
        <taxon>Methylovulum</taxon>
    </lineage>
</organism>
<keyword evidence="2" id="KW-1003">Cell membrane</keyword>
<evidence type="ECO:0000256" key="7">
    <source>
        <dbReference type="SAM" id="Phobius"/>
    </source>
</evidence>
<dbReference type="InterPro" id="IPR002898">
    <property type="entry name" value="MotA_ExbB_proton_chnl"/>
</dbReference>
<keyword evidence="11" id="KW-0969">Cilium</keyword>
<gene>
    <name evidence="11" type="ORF">CEK71_01325</name>
</gene>
<comment type="similarity">
    <text evidence="6">Belongs to the exbB/tolQ family.</text>
</comment>
<dbReference type="Pfam" id="PF13385">
    <property type="entry name" value="Laminin_G_3"/>
    <property type="match status" value="1"/>
</dbReference>
<dbReference type="Pfam" id="PF01618">
    <property type="entry name" value="MotA_ExbB"/>
    <property type="match status" value="1"/>
</dbReference>
<sequence length="631" mass="67530">MKKTTRNSLKLALLLSLLPTVALAWWNNDWSSRKPLTVDAGATGADIQETLSDVPVLLRLHTGNFGYFAELAENGKDLRFMLDDKTALKYAIEKVDPLAEVGLVWVKLPTVRGGVSTDVFTLYYGNPKVADASDPQGIYDVNQALVYHFNDGETLPQDATAYSLHASASKATIDPAGWIGSAAKFDGQGGISVNAAPALAITPDSGWTFTTWAKIDQAQTNAVLVQAKEGAAEITLTLQGSAITASYQGVGGGVSQTLPANLQLGQWQQIALVAQADRLTLYLNGEAVGNTAIKLAAMNPSVSIGQGLTGLLDEVQIAKQARSPDWLKLQFRSQSPDFSVLNLGQDETGGSAEGPNYFVIILQSLTVDGWVVIALCGVMLVISLLVMIGKGLALRRAGKDNAAFLKQYRNVDAAHLDALDREENEDEQEVNDSDFLAAIVGKHDHFQSSPIYHIYHAGVHELKVNFGDGMGVTPLTAEALNLVRTRLDAAVVRESQKLNKNMVLLTIAISGGPFLGLLGTVMGVMITFAVIAATGDVNINSIAPGISGALAATVAGLAVAIPALFAYNYLLTQIKDITADMHVFTDEFLAMIAKRIADRQRGEPDLKVVFTEEFINIIAERIAAKQERLSS</sequence>
<dbReference type="SUPFAM" id="SSF49899">
    <property type="entry name" value="Concanavalin A-like lectins/glucanases"/>
    <property type="match status" value="1"/>
</dbReference>
<dbReference type="InterPro" id="IPR050790">
    <property type="entry name" value="ExbB/TolQ_transport"/>
</dbReference>
<evidence type="ECO:0000256" key="6">
    <source>
        <dbReference type="RuleBase" id="RU004057"/>
    </source>
</evidence>
<accession>A0A1Z4BUA6</accession>
<keyword evidence="11" id="KW-0966">Cell projection</keyword>
<evidence type="ECO:0000259" key="10">
    <source>
        <dbReference type="Pfam" id="PF10102"/>
    </source>
</evidence>
<evidence type="ECO:0000256" key="2">
    <source>
        <dbReference type="ARBA" id="ARBA00022475"/>
    </source>
</evidence>
<feature type="transmembrane region" description="Helical" evidence="7">
    <location>
        <begin position="545"/>
        <end position="567"/>
    </location>
</feature>
<evidence type="ECO:0000256" key="4">
    <source>
        <dbReference type="ARBA" id="ARBA00022989"/>
    </source>
</evidence>
<evidence type="ECO:0000313" key="11">
    <source>
        <dbReference type="EMBL" id="ASF44812.1"/>
    </source>
</evidence>
<keyword evidence="3 7" id="KW-0812">Transmembrane</keyword>
<name>A0A1Z4BUA6_9GAMM</name>
<feature type="signal peptide" evidence="8">
    <location>
        <begin position="1"/>
        <end position="24"/>
    </location>
</feature>
<dbReference type="PANTHER" id="PTHR30625:SF3">
    <property type="entry name" value="TOL-PAL SYSTEM PROTEIN TOLQ"/>
    <property type="match status" value="1"/>
</dbReference>
<evidence type="ECO:0000256" key="3">
    <source>
        <dbReference type="ARBA" id="ARBA00022692"/>
    </source>
</evidence>
<dbReference type="Gene3D" id="2.60.120.200">
    <property type="match status" value="1"/>
</dbReference>